<dbReference type="Proteomes" id="UP000537204">
    <property type="component" value="Unassembled WGS sequence"/>
</dbReference>
<organism evidence="1 2">
    <name type="scientific">Pedobacter cryoconitis</name>
    <dbReference type="NCBI Taxonomy" id="188932"/>
    <lineage>
        <taxon>Bacteria</taxon>
        <taxon>Pseudomonadati</taxon>
        <taxon>Bacteroidota</taxon>
        <taxon>Sphingobacteriia</taxon>
        <taxon>Sphingobacteriales</taxon>
        <taxon>Sphingobacteriaceae</taxon>
        <taxon>Pedobacter</taxon>
    </lineage>
</organism>
<protein>
    <submittedName>
        <fullName evidence="1">Uncharacterized protein</fullName>
    </submittedName>
</protein>
<accession>A0A7W9E169</accession>
<dbReference type="AlphaFoldDB" id="A0A7W9E169"/>
<reference evidence="1 2" key="1">
    <citation type="submission" date="2020-08" db="EMBL/GenBank/DDBJ databases">
        <title>Genomic Encyclopedia of Type Strains, Phase IV (KMG-V): Genome sequencing to study the core and pangenomes of soil and plant-associated prokaryotes.</title>
        <authorList>
            <person name="Whitman W."/>
        </authorList>
    </citation>
    <scope>NUCLEOTIDE SEQUENCE [LARGE SCALE GENOMIC DNA]</scope>
    <source>
        <strain evidence="1 2">S3M1</strain>
    </source>
</reference>
<name>A0A7W9E169_9SPHI</name>
<evidence type="ECO:0000313" key="2">
    <source>
        <dbReference type="Proteomes" id="UP000537204"/>
    </source>
</evidence>
<comment type="caution">
    <text evidence="1">The sequence shown here is derived from an EMBL/GenBank/DDBJ whole genome shotgun (WGS) entry which is preliminary data.</text>
</comment>
<sequence>MLAIMLLFIFRKKNIKMAIIPLNYYLSVSNTLRYGTNRRKSGLIQFKL</sequence>
<proteinExistence type="predicted"/>
<dbReference type="EMBL" id="JACHCE010000007">
    <property type="protein sequence ID" value="MBB5638034.1"/>
    <property type="molecule type" value="Genomic_DNA"/>
</dbReference>
<gene>
    <name evidence="1" type="ORF">HDE68_003960</name>
</gene>
<evidence type="ECO:0000313" key="1">
    <source>
        <dbReference type="EMBL" id="MBB5638034.1"/>
    </source>
</evidence>